<evidence type="ECO:0000259" key="1">
    <source>
        <dbReference type="Pfam" id="PF23343"/>
    </source>
</evidence>
<protein>
    <recommendedName>
        <fullName evidence="1">Replication-associated protein ORF2/G2P domain-containing protein</fullName>
    </recommendedName>
</protein>
<name>A0A0H5PZN8_9ZZZZ</name>
<dbReference type="Pfam" id="PF23343">
    <property type="entry name" value="REP_ORF2-G2P"/>
    <property type="match status" value="1"/>
</dbReference>
<proteinExistence type="predicted"/>
<dbReference type="InterPro" id="IPR056906">
    <property type="entry name" value="ORF2/G2P_dom"/>
</dbReference>
<reference evidence="2" key="1">
    <citation type="submission" date="2015-06" db="EMBL/GenBank/DDBJ databases">
        <authorList>
            <person name="Joergensen T."/>
        </authorList>
    </citation>
    <scope>NUCLEOTIDE SEQUENCE</scope>
    <source>
        <plasmid evidence="2">pRGRH0305</plasmid>
    </source>
</reference>
<accession>A0A0H5PZN8</accession>
<reference evidence="2" key="2">
    <citation type="submission" date="2015-07" db="EMBL/GenBank/DDBJ databases">
        <title>Plasmids, circular viruses and viroids from rat gut.</title>
        <authorList>
            <person name="Jorgensen T.J."/>
            <person name="Hansen M.A."/>
            <person name="Xu Z."/>
            <person name="Tabak M.A."/>
            <person name="Sorensen S.J."/>
            <person name="Hansen L.H."/>
        </authorList>
    </citation>
    <scope>NUCLEOTIDE SEQUENCE</scope>
    <source>
        <plasmid evidence="2">pRGRH0305</plasmid>
    </source>
</reference>
<organism evidence="2">
    <name type="scientific">uncultured prokaryote</name>
    <dbReference type="NCBI Taxonomy" id="198431"/>
    <lineage>
        <taxon>unclassified sequences</taxon>
        <taxon>environmental samples</taxon>
    </lineage>
</organism>
<geneLocation type="plasmid" evidence="2">
    <name>pRGRH0305</name>
</geneLocation>
<feature type="domain" description="Replication-associated protein ORF2/G2P" evidence="1">
    <location>
        <begin position="135"/>
        <end position="237"/>
    </location>
</feature>
<dbReference type="AlphaFoldDB" id="A0A0H5PZN8"/>
<dbReference type="EMBL" id="LN852977">
    <property type="protein sequence ID" value="CRY94640.1"/>
    <property type="molecule type" value="Genomic_DNA"/>
</dbReference>
<sequence length="354" mass="40874">MQGAPGARTDGCLGVAVGSLLINLIMSSYYQKNEKKVKATQFEKLDKIPVKNPNILVKVTEMGNIIEVQYMSRRNTKQTVKMLEGGEQFMVCSTGEIKDVEHHETRKDNKKGLYRTFANMRAVINTNVTDVSKVRWCTLTYAENMTDTKRLYEDFRMFNQRFQYYCKQQGYGKPEYIVMMEPQGRGAWHAHLLYIWQEKAPFIPNDTFSKLWGHGFVRIKKLDNVDNVGAYLTAYLGDMELSEVDWQEWQKITRGAKVKQVEMLDDNGQKVTKPVLKGARLNLYPANFNMLRCSRGIKRPVEKMMSQAEANKKVLGATKTFETAVKLTDVENSFDSVLIKEQYNTKRKKCQYDV</sequence>
<evidence type="ECO:0000313" key="2">
    <source>
        <dbReference type="EMBL" id="CRY94640.1"/>
    </source>
</evidence>
<keyword evidence="2" id="KW-0614">Plasmid</keyword>